<dbReference type="PANTHER" id="PTHR24006:SF758">
    <property type="entry name" value="UBIQUITIN CARBOXYL-TERMINAL HYDROLASE 36"/>
    <property type="match status" value="1"/>
</dbReference>
<accession>A0A420I920</accession>
<dbReference type="InterPro" id="IPR038765">
    <property type="entry name" value="Papain-like_cys_pep_sf"/>
</dbReference>
<dbReference type="GO" id="GO:0004843">
    <property type="term" value="F:cysteine-type deubiquitinase activity"/>
    <property type="evidence" value="ECO:0007669"/>
    <property type="project" value="UniProtKB-EC"/>
</dbReference>
<evidence type="ECO:0000259" key="9">
    <source>
        <dbReference type="PROSITE" id="PS50235"/>
    </source>
</evidence>
<comment type="caution">
    <text evidence="10">The sequence shown here is derived from an EMBL/GenBank/DDBJ whole genome shotgun (WGS) entry which is preliminary data.</text>
</comment>
<dbReference type="InterPro" id="IPR028889">
    <property type="entry name" value="USP"/>
</dbReference>
<dbReference type="STRING" id="62708.A0A420I920"/>
<dbReference type="GO" id="GO:0006508">
    <property type="term" value="P:proteolysis"/>
    <property type="evidence" value="ECO:0007669"/>
    <property type="project" value="UniProtKB-KW"/>
</dbReference>
<evidence type="ECO:0000256" key="6">
    <source>
        <dbReference type="ARBA" id="ARBA00022801"/>
    </source>
</evidence>
<dbReference type="Gene3D" id="3.90.70.10">
    <property type="entry name" value="Cysteine proteinases"/>
    <property type="match status" value="1"/>
</dbReference>
<organism evidence="10 11">
    <name type="scientific">Golovinomyces cichoracearum</name>
    <dbReference type="NCBI Taxonomy" id="62708"/>
    <lineage>
        <taxon>Eukaryota</taxon>
        <taxon>Fungi</taxon>
        <taxon>Dikarya</taxon>
        <taxon>Ascomycota</taxon>
        <taxon>Pezizomycotina</taxon>
        <taxon>Leotiomycetes</taxon>
        <taxon>Erysiphales</taxon>
        <taxon>Erysiphaceae</taxon>
        <taxon>Golovinomyces</taxon>
    </lineage>
</organism>
<keyword evidence="7" id="KW-0788">Thiol protease</keyword>
<keyword evidence="6 10" id="KW-0378">Hydrolase</keyword>
<dbReference type="GO" id="GO:0005634">
    <property type="term" value="C:nucleus"/>
    <property type="evidence" value="ECO:0007669"/>
    <property type="project" value="TreeGrafter"/>
</dbReference>
<dbReference type="PROSITE" id="PS00973">
    <property type="entry name" value="USP_2"/>
    <property type="match status" value="1"/>
</dbReference>
<evidence type="ECO:0000256" key="8">
    <source>
        <dbReference type="SAM" id="MobiDB-lite"/>
    </source>
</evidence>
<sequence>MSRKWKVSAGELGTLAVQGWAVLAAMGYNIRAGAWMGVPSHGPMRYAMKDWELETVKHESPAWRELFPQYLIISHQKGSLATQLFPVMSSKYCKTITASPNYRQRTYYSKIRKLTAKSGNYCDELRSSSFPKYQKGTKRDKRRRRRKIERRAMSSIENSAKTPTKRVLEEVPLERPSKTTKLQKDHVSTETNKSHTSKLNLRQVSVKSTIRENHSKTFAKVHYPILSNYHKFLAKDALITHLNEIQTTIEVGTGASAQNFGRKNGIENEDKYERRCKAVSYVSKLHRHRHHSRKIKSSWIGMPSSAQKGIYNPAVLCYRNSLLQALLHAPKVVNWLRSYHRSKICIRDGISCVACHLLAVFNSYWGSTPKDLLQATKELDRVFISTGWQDGRTGRQEDPEEQLVWLAKVLSQQLPTIQFDAFEAISRFILNSTTECSSCGYLSANKGEVEGTISIDLQPRIKNGTVADYIKPYFCHRVEGFKCDRCSSKSPKQRSREIYHQPETLVIQLKRFGWDGRKDCTPIPFSQILTLDRYRCESNTSSCDYELSAIICHSGGMNSGHYVCRARGPDGRWMKFDDLHVTGMTLEQAMHPGSKNGWTPYLLFYQRKVKPNTKSQENL</sequence>
<comment type="catalytic activity">
    <reaction evidence="1">
        <text>Thiol-dependent hydrolysis of ester, thioester, amide, peptide and isopeptide bonds formed by the C-terminal Gly of ubiquitin (a 76-residue protein attached to proteins as an intracellular targeting signal).</text>
        <dbReference type="EC" id="3.4.19.12"/>
    </reaction>
</comment>
<keyword evidence="11" id="KW-1185">Reference proteome</keyword>
<name>A0A420I920_9PEZI</name>
<evidence type="ECO:0000256" key="3">
    <source>
        <dbReference type="ARBA" id="ARBA00012759"/>
    </source>
</evidence>
<evidence type="ECO:0000256" key="5">
    <source>
        <dbReference type="ARBA" id="ARBA00022786"/>
    </source>
</evidence>
<dbReference type="EC" id="3.4.19.12" evidence="3"/>
<evidence type="ECO:0000256" key="1">
    <source>
        <dbReference type="ARBA" id="ARBA00000707"/>
    </source>
</evidence>
<dbReference type="GO" id="GO:0005829">
    <property type="term" value="C:cytosol"/>
    <property type="evidence" value="ECO:0007669"/>
    <property type="project" value="TreeGrafter"/>
</dbReference>
<dbReference type="EMBL" id="MCBQ01010991">
    <property type="protein sequence ID" value="RKF66852.1"/>
    <property type="molecule type" value="Genomic_DNA"/>
</dbReference>
<reference evidence="10 11" key="1">
    <citation type="journal article" date="2018" name="BMC Genomics">
        <title>Comparative genome analyses reveal sequence features reflecting distinct modes of host-adaptation between dicot and monocot powdery mildew.</title>
        <authorList>
            <person name="Wu Y."/>
            <person name="Ma X."/>
            <person name="Pan Z."/>
            <person name="Kale S.D."/>
            <person name="Song Y."/>
            <person name="King H."/>
            <person name="Zhang Q."/>
            <person name="Presley C."/>
            <person name="Deng X."/>
            <person name="Wei C.I."/>
            <person name="Xiao S."/>
        </authorList>
    </citation>
    <scope>NUCLEOTIDE SEQUENCE [LARGE SCALE GENOMIC DNA]</scope>
    <source>
        <strain evidence="10">UMSG3</strain>
    </source>
</reference>
<comment type="similarity">
    <text evidence="2">Belongs to the peptidase C19 family.</text>
</comment>
<dbReference type="AlphaFoldDB" id="A0A420I920"/>
<keyword evidence="5" id="KW-0833">Ubl conjugation pathway</keyword>
<dbReference type="InterPro" id="IPR050164">
    <property type="entry name" value="Peptidase_C19"/>
</dbReference>
<evidence type="ECO:0000256" key="2">
    <source>
        <dbReference type="ARBA" id="ARBA00009085"/>
    </source>
</evidence>
<feature type="compositionally biased region" description="Basic and acidic residues" evidence="8">
    <location>
        <begin position="166"/>
        <end position="188"/>
    </location>
</feature>
<dbReference type="CDD" id="cd02257">
    <property type="entry name" value="Peptidase_C19"/>
    <property type="match status" value="1"/>
</dbReference>
<dbReference type="InterPro" id="IPR001394">
    <property type="entry name" value="Peptidase_C19_UCH"/>
</dbReference>
<evidence type="ECO:0000313" key="11">
    <source>
        <dbReference type="Proteomes" id="UP000283383"/>
    </source>
</evidence>
<evidence type="ECO:0000313" key="10">
    <source>
        <dbReference type="EMBL" id="RKF66852.1"/>
    </source>
</evidence>
<protein>
    <recommendedName>
        <fullName evidence="3">ubiquitinyl hydrolase 1</fullName>
        <ecNumber evidence="3">3.4.19.12</ecNumber>
    </recommendedName>
</protein>
<proteinExistence type="inferred from homology"/>
<dbReference type="Proteomes" id="UP000283383">
    <property type="component" value="Unassembled WGS sequence"/>
</dbReference>
<feature type="compositionally biased region" description="Basic residues" evidence="8">
    <location>
        <begin position="135"/>
        <end position="149"/>
    </location>
</feature>
<dbReference type="InterPro" id="IPR018200">
    <property type="entry name" value="USP_CS"/>
</dbReference>
<dbReference type="SUPFAM" id="SSF54001">
    <property type="entry name" value="Cysteine proteinases"/>
    <property type="match status" value="1"/>
</dbReference>
<gene>
    <name evidence="10" type="ORF">GcM3_109010</name>
</gene>
<dbReference type="PANTHER" id="PTHR24006">
    <property type="entry name" value="UBIQUITIN CARBOXYL-TERMINAL HYDROLASE"/>
    <property type="match status" value="1"/>
</dbReference>
<feature type="region of interest" description="Disordered" evidence="8">
    <location>
        <begin position="132"/>
        <end position="197"/>
    </location>
</feature>
<dbReference type="PROSITE" id="PS50235">
    <property type="entry name" value="USP_3"/>
    <property type="match status" value="1"/>
</dbReference>
<dbReference type="Pfam" id="PF00443">
    <property type="entry name" value="UCH"/>
    <property type="match status" value="1"/>
</dbReference>
<feature type="domain" description="USP" evidence="9">
    <location>
        <begin position="308"/>
        <end position="608"/>
    </location>
</feature>
<keyword evidence="4" id="KW-0645">Protease</keyword>
<evidence type="ECO:0000256" key="4">
    <source>
        <dbReference type="ARBA" id="ARBA00022670"/>
    </source>
</evidence>
<dbReference type="GO" id="GO:0016579">
    <property type="term" value="P:protein deubiquitination"/>
    <property type="evidence" value="ECO:0007669"/>
    <property type="project" value="InterPro"/>
</dbReference>
<evidence type="ECO:0000256" key="7">
    <source>
        <dbReference type="ARBA" id="ARBA00022807"/>
    </source>
</evidence>